<evidence type="ECO:0000313" key="5">
    <source>
        <dbReference type="EMBL" id="MES1921446.1"/>
    </source>
</evidence>
<dbReference type="Gene3D" id="3.60.20.10">
    <property type="entry name" value="Glutamine Phosphoribosylpyrophosphate, subunit 1, domain 1"/>
    <property type="match status" value="1"/>
</dbReference>
<dbReference type="Proteomes" id="UP001439008">
    <property type="component" value="Unassembled WGS sequence"/>
</dbReference>
<evidence type="ECO:0000256" key="1">
    <source>
        <dbReference type="ARBA" id="ARBA00022490"/>
    </source>
</evidence>
<keyword evidence="6" id="KW-1185">Reference proteome</keyword>
<comment type="similarity">
    <text evidence="4">Belongs to the peptidase T1B family.</text>
</comment>
<accession>A0ABV2APR8</accession>
<dbReference type="SUPFAM" id="SSF56235">
    <property type="entry name" value="N-terminal nucleophile aminohydrolases (Ntn hydrolases)"/>
    <property type="match status" value="1"/>
</dbReference>
<dbReference type="InterPro" id="IPR016050">
    <property type="entry name" value="Proteasome_bsu_CS"/>
</dbReference>
<proteinExistence type="inferred from homology"/>
<dbReference type="InterPro" id="IPR035206">
    <property type="entry name" value="Proteasome_beta2"/>
</dbReference>
<dbReference type="GO" id="GO:0016787">
    <property type="term" value="F:hydrolase activity"/>
    <property type="evidence" value="ECO:0007669"/>
    <property type="project" value="UniProtKB-KW"/>
</dbReference>
<organism evidence="5 6">
    <name type="scientific">Bonamia ostreae</name>
    <dbReference type="NCBI Taxonomy" id="126728"/>
    <lineage>
        <taxon>Eukaryota</taxon>
        <taxon>Sar</taxon>
        <taxon>Rhizaria</taxon>
        <taxon>Endomyxa</taxon>
        <taxon>Ascetosporea</taxon>
        <taxon>Haplosporida</taxon>
        <taxon>Bonamia</taxon>
    </lineage>
</organism>
<sequence>MDATFAITGKDFVLFASDSSVRISIKKMKLNQRKTIELDDNKMIAWNGKPSDALNFADFVSRSHFLYTIRNGFPMSVKASAHFIRNELARAVRKSPVETNIMIGGVDESGSSLYYLDYMGSINKLNVAAHGYCAFFVTSILDRSWKEDLEREEALEMAKRCVEELGQRFTLSLDNFEFCFVTKDGAQRIE</sequence>
<keyword evidence="2 4" id="KW-0647">Proteasome</keyword>
<dbReference type="CDD" id="cd03758">
    <property type="entry name" value="proteasome_beta_type_2"/>
    <property type="match status" value="1"/>
</dbReference>
<keyword evidence="3 4" id="KW-0539">Nucleus</keyword>
<dbReference type="GO" id="GO:0000502">
    <property type="term" value="C:proteasome complex"/>
    <property type="evidence" value="ECO:0007669"/>
    <property type="project" value="UniProtKB-KW"/>
</dbReference>
<dbReference type="PANTHER" id="PTHR32194">
    <property type="entry name" value="METALLOPROTEASE TLDD"/>
    <property type="match status" value="1"/>
</dbReference>
<comment type="subcellular location">
    <subcellularLocation>
        <location evidence="4">Cytoplasm</location>
    </subcellularLocation>
    <subcellularLocation>
        <location evidence="4">Nucleus</location>
    </subcellularLocation>
</comment>
<keyword evidence="5" id="KW-0378">Hydrolase</keyword>
<dbReference type="PROSITE" id="PS00854">
    <property type="entry name" value="PROTEASOME_BETA_1"/>
    <property type="match status" value="1"/>
</dbReference>
<evidence type="ECO:0000313" key="6">
    <source>
        <dbReference type="Proteomes" id="UP001439008"/>
    </source>
</evidence>
<gene>
    <name evidence="5" type="primary">PSMB2</name>
    <name evidence="5" type="ORF">MHBO_002977</name>
</gene>
<name>A0ABV2APR8_9EUKA</name>
<dbReference type="InterPro" id="IPR001353">
    <property type="entry name" value="Proteasome_sua/b"/>
</dbReference>
<evidence type="ECO:0000256" key="4">
    <source>
        <dbReference type="RuleBase" id="RU004203"/>
    </source>
</evidence>
<comment type="subunit">
    <text evidence="4">Component of the proteasome complex.</text>
</comment>
<dbReference type="InterPro" id="IPR023333">
    <property type="entry name" value="Proteasome_suB-type"/>
</dbReference>
<dbReference type="InterPro" id="IPR029055">
    <property type="entry name" value="Ntn_hydrolases_N"/>
</dbReference>
<comment type="function">
    <text evidence="4">Component of the proteasome, a multicatalytic proteinase complex which is characterized by its ability to cleave peptides with Arg, Phe, Tyr, Leu, and Glu adjacent to the leaving group at neutral or slightly basic pH. The proteasome has an ATP-dependent proteolytic activity.</text>
</comment>
<dbReference type="Pfam" id="PF00227">
    <property type="entry name" value="Proteasome"/>
    <property type="match status" value="1"/>
</dbReference>
<dbReference type="EMBL" id="JBDODL010001355">
    <property type="protein sequence ID" value="MES1921446.1"/>
    <property type="molecule type" value="Genomic_DNA"/>
</dbReference>
<comment type="caution">
    <text evidence="5">The sequence shown here is derived from an EMBL/GenBank/DDBJ whole genome shotgun (WGS) entry which is preliminary data.</text>
</comment>
<evidence type="ECO:0000256" key="2">
    <source>
        <dbReference type="ARBA" id="ARBA00022942"/>
    </source>
</evidence>
<keyword evidence="1 4" id="KW-0963">Cytoplasm</keyword>
<protein>
    <recommendedName>
        <fullName evidence="4">Proteasome subunit beta</fullName>
    </recommendedName>
</protein>
<evidence type="ECO:0000256" key="3">
    <source>
        <dbReference type="ARBA" id="ARBA00023242"/>
    </source>
</evidence>
<dbReference type="PROSITE" id="PS51476">
    <property type="entry name" value="PROTEASOME_BETA_2"/>
    <property type="match status" value="1"/>
</dbReference>
<reference evidence="5 6" key="1">
    <citation type="journal article" date="2024" name="BMC Biol.">
        <title>Comparative genomics of Ascetosporea gives new insight into the evolutionary basis for animal parasitism in Rhizaria.</title>
        <authorList>
            <person name="Hiltunen Thoren M."/>
            <person name="Onut-Brannstrom I."/>
            <person name="Alfjorden A."/>
            <person name="Peckova H."/>
            <person name="Swords F."/>
            <person name="Hooper C."/>
            <person name="Holzer A.S."/>
            <person name="Bass D."/>
            <person name="Burki F."/>
        </authorList>
    </citation>
    <scope>NUCLEOTIDE SEQUENCE [LARGE SCALE GENOMIC DNA]</scope>
    <source>
        <strain evidence="5">20-A016</strain>
    </source>
</reference>
<dbReference type="PANTHER" id="PTHR32194:SF2">
    <property type="entry name" value="PROTEASOME SUBUNIT BETA TYPE-1"/>
    <property type="match status" value="1"/>
</dbReference>